<dbReference type="EMBL" id="CAJNDS010000362">
    <property type="protein sequence ID" value="CAE7197784.1"/>
    <property type="molecule type" value="Genomic_DNA"/>
</dbReference>
<comment type="caution">
    <text evidence="1">The sequence shown here is derived from an EMBL/GenBank/DDBJ whole genome shotgun (WGS) entry which is preliminary data.</text>
</comment>
<organism evidence="1 2">
    <name type="scientific">Symbiodinium natans</name>
    <dbReference type="NCBI Taxonomy" id="878477"/>
    <lineage>
        <taxon>Eukaryota</taxon>
        <taxon>Sar</taxon>
        <taxon>Alveolata</taxon>
        <taxon>Dinophyceae</taxon>
        <taxon>Suessiales</taxon>
        <taxon>Symbiodiniaceae</taxon>
        <taxon>Symbiodinium</taxon>
    </lineage>
</organism>
<keyword evidence="2" id="KW-1185">Reference proteome</keyword>
<gene>
    <name evidence="1" type="ORF">SNAT2548_LOCUS5640</name>
</gene>
<accession>A0A812J6I7</accession>
<sequence>MVHSLSVLNRLITWSDKGIEIEANPRHVNLALAHLNLGAATSVSTPLVKSTGDEDDTPLSAEYTALYRSIAMRIGYLSSDRPDMLRKVRELAKGLKEPTQYHWNLLKRAGRYRRPRRMRAYEKINNWHCGAAGPAVVKATAKGQAVIAPREKAEHYGLISTSSACLGKQATLADWGTRCPVVINMDAAAGISIGSRRVSDVSSISKPASSGFKRWLLRAGSIGKSPYGEYVSDLMTQPLDSNLIQKIREDLRFL</sequence>
<dbReference type="AlphaFoldDB" id="A0A812J6I7"/>
<name>A0A812J6I7_9DINO</name>
<evidence type="ECO:0000313" key="1">
    <source>
        <dbReference type="EMBL" id="CAE7197784.1"/>
    </source>
</evidence>
<reference evidence="1" key="1">
    <citation type="submission" date="2021-02" db="EMBL/GenBank/DDBJ databases">
        <authorList>
            <person name="Dougan E. K."/>
            <person name="Rhodes N."/>
            <person name="Thang M."/>
            <person name="Chan C."/>
        </authorList>
    </citation>
    <scope>NUCLEOTIDE SEQUENCE</scope>
</reference>
<dbReference type="OrthoDB" id="1418791at2759"/>
<protein>
    <submittedName>
        <fullName evidence="1">Uncharacterized protein</fullName>
    </submittedName>
</protein>
<proteinExistence type="predicted"/>
<evidence type="ECO:0000313" key="2">
    <source>
        <dbReference type="Proteomes" id="UP000604046"/>
    </source>
</evidence>
<dbReference type="Proteomes" id="UP000604046">
    <property type="component" value="Unassembled WGS sequence"/>
</dbReference>